<gene>
    <name evidence="4" type="ORF">CO174_04250</name>
</gene>
<dbReference type="SMART" id="SM00448">
    <property type="entry name" value="REC"/>
    <property type="match status" value="1"/>
</dbReference>
<proteinExistence type="predicted"/>
<evidence type="ECO:0000313" key="5">
    <source>
        <dbReference type="Proteomes" id="UP000229385"/>
    </source>
</evidence>
<dbReference type="PANTHER" id="PTHR44591">
    <property type="entry name" value="STRESS RESPONSE REGULATOR PROTEIN 1"/>
    <property type="match status" value="1"/>
</dbReference>
<evidence type="ECO:0000256" key="1">
    <source>
        <dbReference type="ARBA" id="ARBA00022553"/>
    </source>
</evidence>
<feature type="domain" description="Response regulatory" evidence="3">
    <location>
        <begin position="5"/>
        <end position="120"/>
    </location>
</feature>
<dbReference type="Pfam" id="PF00072">
    <property type="entry name" value="Response_reg"/>
    <property type="match status" value="1"/>
</dbReference>
<dbReference type="AlphaFoldDB" id="A0A2M7XBE0"/>
<evidence type="ECO:0000256" key="2">
    <source>
        <dbReference type="PROSITE-ProRule" id="PRU00169"/>
    </source>
</evidence>
<dbReference type="Gene3D" id="3.40.50.2300">
    <property type="match status" value="1"/>
</dbReference>
<dbReference type="EMBL" id="PFWU01000046">
    <property type="protein sequence ID" value="PJA45211.1"/>
    <property type="molecule type" value="Genomic_DNA"/>
</dbReference>
<dbReference type="InterPro" id="IPR050595">
    <property type="entry name" value="Bact_response_regulator"/>
</dbReference>
<dbReference type="CDD" id="cd00156">
    <property type="entry name" value="REC"/>
    <property type="match status" value="1"/>
</dbReference>
<dbReference type="PROSITE" id="PS50110">
    <property type="entry name" value="RESPONSE_REGULATORY"/>
    <property type="match status" value="1"/>
</dbReference>
<dbReference type="GO" id="GO:0000160">
    <property type="term" value="P:phosphorelay signal transduction system"/>
    <property type="evidence" value="ECO:0007669"/>
    <property type="project" value="InterPro"/>
</dbReference>
<organism evidence="4 5">
    <name type="scientific">Candidatus Uhrbacteria bacterium CG_4_9_14_3_um_filter_50_9</name>
    <dbReference type="NCBI Taxonomy" id="1975035"/>
    <lineage>
        <taxon>Bacteria</taxon>
        <taxon>Candidatus Uhriibacteriota</taxon>
    </lineage>
</organism>
<sequence>MAKQSLLILDEDAYYAGIFASRFEAAGWKVSVVESVEAARGILKKQIPDAMIIDTEPFEEGLTFIHELRRGEQTSEMVITVLTSVGDRQHILAAQDAGIDGYFFKGHFFPSEAIQKLKRLVSERG</sequence>
<dbReference type="InterPro" id="IPR001789">
    <property type="entry name" value="Sig_transdc_resp-reg_receiver"/>
</dbReference>
<dbReference type="Proteomes" id="UP000229385">
    <property type="component" value="Unassembled WGS sequence"/>
</dbReference>
<dbReference type="InterPro" id="IPR011006">
    <property type="entry name" value="CheY-like_superfamily"/>
</dbReference>
<comment type="caution">
    <text evidence="4">The sequence shown here is derived from an EMBL/GenBank/DDBJ whole genome shotgun (WGS) entry which is preliminary data.</text>
</comment>
<dbReference type="SUPFAM" id="SSF52172">
    <property type="entry name" value="CheY-like"/>
    <property type="match status" value="1"/>
</dbReference>
<protein>
    <recommendedName>
        <fullName evidence="3">Response regulatory domain-containing protein</fullName>
    </recommendedName>
</protein>
<keyword evidence="1 2" id="KW-0597">Phosphoprotein</keyword>
<accession>A0A2M7XBE0</accession>
<evidence type="ECO:0000313" key="4">
    <source>
        <dbReference type="EMBL" id="PJA45211.1"/>
    </source>
</evidence>
<evidence type="ECO:0000259" key="3">
    <source>
        <dbReference type="PROSITE" id="PS50110"/>
    </source>
</evidence>
<dbReference type="PANTHER" id="PTHR44591:SF3">
    <property type="entry name" value="RESPONSE REGULATORY DOMAIN-CONTAINING PROTEIN"/>
    <property type="match status" value="1"/>
</dbReference>
<name>A0A2M7XBE0_9BACT</name>
<feature type="modified residue" description="4-aspartylphosphate" evidence="2">
    <location>
        <position position="54"/>
    </location>
</feature>
<reference evidence="5" key="1">
    <citation type="submission" date="2017-09" db="EMBL/GenBank/DDBJ databases">
        <title>Depth-based differentiation of microbial function through sediment-hosted aquifers and enrichment of novel symbionts in the deep terrestrial subsurface.</title>
        <authorList>
            <person name="Probst A.J."/>
            <person name="Ladd B."/>
            <person name="Jarett J.K."/>
            <person name="Geller-Mcgrath D.E."/>
            <person name="Sieber C.M.K."/>
            <person name="Emerson J.B."/>
            <person name="Anantharaman K."/>
            <person name="Thomas B.C."/>
            <person name="Malmstrom R."/>
            <person name="Stieglmeier M."/>
            <person name="Klingl A."/>
            <person name="Woyke T."/>
            <person name="Ryan C.M."/>
            <person name="Banfield J.F."/>
        </authorList>
    </citation>
    <scope>NUCLEOTIDE SEQUENCE [LARGE SCALE GENOMIC DNA]</scope>
</reference>